<evidence type="ECO:0000256" key="6">
    <source>
        <dbReference type="ARBA" id="ARBA00022975"/>
    </source>
</evidence>
<keyword evidence="6 11" id="KW-0665">Pyrimidine biosynthesis</keyword>
<dbReference type="InterPro" id="IPR011060">
    <property type="entry name" value="RibuloseP-bd_barrel"/>
</dbReference>
<evidence type="ECO:0000313" key="14">
    <source>
        <dbReference type="EMBL" id="ABK17415.1"/>
    </source>
</evidence>
<evidence type="ECO:0000256" key="4">
    <source>
        <dbReference type="ARBA" id="ARBA00021923"/>
    </source>
</evidence>
<dbReference type="UniPathway" id="UPA00070">
    <property type="reaction ID" value="UER00120"/>
</dbReference>
<feature type="active site" description="For OMPdecase activity" evidence="9">
    <location>
        <position position="71"/>
    </location>
</feature>
<keyword evidence="12" id="KW-1133">Transmembrane helix</keyword>
<feature type="binding site" evidence="10">
    <location>
        <position position="22"/>
    </location>
    <ligand>
        <name>substrate</name>
    </ligand>
</feature>
<dbReference type="CDD" id="cd04725">
    <property type="entry name" value="OMP_decarboxylase_like"/>
    <property type="match status" value="1"/>
</dbReference>
<dbReference type="AlphaFoldDB" id="A0LJ13"/>
<evidence type="ECO:0000313" key="15">
    <source>
        <dbReference type="Proteomes" id="UP000001784"/>
    </source>
</evidence>
<name>A0LJ13_SYNFM</name>
<dbReference type="InterPro" id="IPR018089">
    <property type="entry name" value="OMPdecase_AS"/>
</dbReference>
<evidence type="ECO:0000256" key="5">
    <source>
        <dbReference type="ARBA" id="ARBA00022793"/>
    </source>
</evidence>
<dbReference type="Proteomes" id="UP000001784">
    <property type="component" value="Chromosome"/>
</dbReference>
<feature type="binding site" evidence="10">
    <location>
        <position position="215"/>
    </location>
    <ligand>
        <name>substrate</name>
    </ligand>
</feature>
<evidence type="ECO:0000256" key="12">
    <source>
        <dbReference type="SAM" id="Phobius"/>
    </source>
</evidence>
<dbReference type="Gene3D" id="3.20.20.70">
    <property type="entry name" value="Aldolase class I"/>
    <property type="match status" value="1"/>
</dbReference>
<dbReference type="NCBIfam" id="NF001273">
    <property type="entry name" value="PRK00230.1"/>
    <property type="match status" value="1"/>
</dbReference>
<dbReference type="EMBL" id="CP000478">
    <property type="protein sequence ID" value="ABK17415.1"/>
    <property type="molecule type" value="Genomic_DNA"/>
</dbReference>
<dbReference type="eggNOG" id="COG0284">
    <property type="taxonomic scope" value="Bacteria"/>
</dbReference>
<keyword evidence="7 11" id="KW-0456">Lyase</keyword>
<dbReference type="GO" id="GO:0004590">
    <property type="term" value="F:orotidine-5'-phosphate decarboxylase activity"/>
    <property type="evidence" value="ECO:0007669"/>
    <property type="project" value="UniProtKB-EC"/>
</dbReference>
<feature type="active site" description="For OMPdecase activity" evidence="9">
    <location>
        <position position="73"/>
    </location>
</feature>
<proteinExistence type="inferred from homology"/>
<keyword evidence="15" id="KW-1185">Reference proteome</keyword>
<dbReference type="InterPro" id="IPR014732">
    <property type="entry name" value="OMPdecase"/>
</dbReference>
<dbReference type="InterPro" id="IPR001754">
    <property type="entry name" value="OMPdeCOase_dom"/>
</dbReference>
<feature type="domain" description="Orotidine 5'-phosphate decarboxylase" evidence="13">
    <location>
        <begin position="16"/>
        <end position="230"/>
    </location>
</feature>
<dbReference type="RefSeq" id="WP_011698585.1">
    <property type="nucleotide sequence ID" value="NC_008554.1"/>
</dbReference>
<evidence type="ECO:0000256" key="9">
    <source>
        <dbReference type="PIRSR" id="PIRSR614732-1"/>
    </source>
</evidence>
<dbReference type="KEGG" id="sfu:Sfum_1728"/>
<gene>
    <name evidence="14" type="ordered locus">Sfum_1728</name>
</gene>
<feature type="binding site" evidence="10">
    <location>
        <position position="185"/>
    </location>
    <ligand>
        <name>substrate</name>
    </ligand>
</feature>
<dbReference type="GO" id="GO:0005829">
    <property type="term" value="C:cytosol"/>
    <property type="evidence" value="ECO:0007669"/>
    <property type="project" value="TreeGrafter"/>
</dbReference>
<evidence type="ECO:0000256" key="1">
    <source>
        <dbReference type="ARBA" id="ARBA00002356"/>
    </source>
</evidence>
<feature type="active site" description="For OMPdecase activity" evidence="9">
    <location>
        <position position="76"/>
    </location>
</feature>
<keyword evidence="5 11" id="KW-0210">Decarboxylase</keyword>
<dbReference type="GO" id="GO:0006207">
    <property type="term" value="P:'de novo' pyrimidine nucleobase biosynthetic process"/>
    <property type="evidence" value="ECO:0007669"/>
    <property type="project" value="InterPro"/>
</dbReference>
<dbReference type="NCBIfam" id="TIGR01740">
    <property type="entry name" value="pyrF"/>
    <property type="match status" value="1"/>
</dbReference>
<evidence type="ECO:0000256" key="2">
    <source>
        <dbReference type="ARBA" id="ARBA00004861"/>
    </source>
</evidence>
<feature type="binding site" evidence="10">
    <location>
        <position position="214"/>
    </location>
    <ligand>
        <name>substrate</name>
    </ligand>
</feature>
<dbReference type="HOGENOM" id="CLU_067069_1_0_7"/>
<dbReference type="PANTHER" id="PTHR32119:SF2">
    <property type="entry name" value="OROTIDINE 5'-PHOSPHATE DECARBOXYLASE"/>
    <property type="match status" value="1"/>
</dbReference>
<dbReference type="InParanoid" id="A0LJ13"/>
<protein>
    <recommendedName>
        <fullName evidence="4 11">Orotidine 5'-phosphate decarboxylase</fullName>
        <ecNumber evidence="3 11">4.1.1.23</ecNumber>
    </recommendedName>
</protein>
<feature type="binding site" evidence="10">
    <location>
        <position position="44"/>
    </location>
    <ligand>
        <name>substrate</name>
    </ligand>
</feature>
<evidence type="ECO:0000256" key="11">
    <source>
        <dbReference type="RuleBase" id="RU000512"/>
    </source>
</evidence>
<dbReference type="SMART" id="SM00934">
    <property type="entry name" value="OMPdecase"/>
    <property type="match status" value="1"/>
</dbReference>
<dbReference type="Pfam" id="PF00215">
    <property type="entry name" value="OMPdecase"/>
    <property type="match status" value="1"/>
</dbReference>
<dbReference type="FunCoup" id="A0LJ13">
    <property type="interactions" value="375"/>
</dbReference>
<comment type="similarity">
    <text evidence="11">Belongs to the OMP decarboxylase family.</text>
</comment>
<comment type="catalytic activity">
    <reaction evidence="8 11">
        <text>orotidine 5'-phosphate + H(+) = UMP + CO2</text>
        <dbReference type="Rhea" id="RHEA:11596"/>
        <dbReference type="ChEBI" id="CHEBI:15378"/>
        <dbReference type="ChEBI" id="CHEBI:16526"/>
        <dbReference type="ChEBI" id="CHEBI:57538"/>
        <dbReference type="ChEBI" id="CHEBI:57865"/>
        <dbReference type="EC" id="4.1.1.23"/>
    </reaction>
</comment>
<evidence type="ECO:0000259" key="13">
    <source>
        <dbReference type="SMART" id="SM00934"/>
    </source>
</evidence>
<sequence>MSQTPGPGKSIAIDKRIIFALDVESPKTAREWVRRLEGDIGFYKVGLQLFLAGGFGIIDWIVKRGMEVMVDLKFFDVPQTVASAVSQLRDRGISLTTVHGNDAILEAAVTAGYDVKILAVTVLTSLDEGDLRDLGFQCSPEELVLSRARRALRIGCAGVVSSGLEASRLRHELGDRFLVVVPGVRPVANRADDQKRVVDVRAAFLNGADYIVVGRPIRQAANPHELVAGMKVSIKEALEAREAGG</sequence>
<keyword evidence="12" id="KW-0472">Membrane</keyword>
<accession>A0LJ13</accession>
<organism evidence="14 15">
    <name type="scientific">Syntrophobacter fumaroxidans (strain DSM 10017 / MPOB)</name>
    <dbReference type="NCBI Taxonomy" id="335543"/>
    <lineage>
        <taxon>Bacteria</taxon>
        <taxon>Pseudomonadati</taxon>
        <taxon>Thermodesulfobacteriota</taxon>
        <taxon>Syntrophobacteria</taxon>
        <taxon>Syntrophobacterales</taxon>
        <taxon>Syntrophobacteraceae</taxon>
        <taxon>Syntrophobacter</taxon>
    </lineage>
</organism>
<evidence type="ECO:0000256" key="3">
    <source>
        <dbReference type="ARBA" id="ARBA00012321"/>
    </source>
</evidence>
<evidence type="ECO:0000256" key="10">
    <source>
        <dbReference type="PIRSR" id="PIRSR614732-2"/>
    </source>
</evidence>
<keyword evidence="12" id="KW-0812">Transmembrane</keyword>
<dbReference type="SUPFAM" id="SSF51366">
    <property type="entry name" value="Ribulose-phoshate binding barrel"/>
    <property type="match status" value="1"/>
</dbReference>
<dbReference type="GO" id="GO:0044205">
    <property type="term" value="P:'de novo' UMP biosynthetic process"/>
    <property type="evidence" value="ECO:0007669"/>
    <property type="project" value="UniProtKB-UniPathway"/>
</dbReference>
<evidence type="ECO:0000256" key="7">
    <source>
        <dbReference type="ARBA" id="ARBA00023239"/>
    </source>
</evidence>
<dbReference type="InterPro" id="IPR013785">
    <property type="entry name" value="Aldolase_TIM"/>
</dbReference>
<feature type="binding site" evidence="10">
    <location>
        <position position="194"/>
    </location>
    <ligand>
        <name>substrate</name>
    </ligand>
</feature>
<dbReference type="PROSITE" id="PS00156">
    <property type="entry name" value="OMPDECASE"/>
    <property type="match status" value="1"/>
</dbReference>
<feature type="binding site" evidence="10">
    <location>
        <position position="124"/>
    </location>
    <ligand>
        <name>substrate</name>
    </ligand>
</feature>
<dbReference type="STRING" id="335543.Sfum_1728"/>
<reference evidence="14 15" key="1">
    <citation type="submission" date="2006-10" db="EMBL/GenBank/DDBJ databases">
        <title>Complete sequence of Syntrophobacter fumaroxidans MPOB.</title>
        <authorList>
            <consortium name="US DOE Joint Genome Institute"/>
            <person name="Copeland A."/>
            <person name="Lucas S."/>
            <person name="Lapidus A."/>
            <person name="Barry K."/>
            <person name="Detter J.C."/>
            <person name="Glavina del Rio T."/>
            <person name="Hammon N."/>
            <person name="Israni S."/>
            <person name="Pitluck S."/>
            <person name="Goltsman E.G."/>
            <person name="Martinez M."/>
            <person name="Schmutz J."/>
            <person name="Larimer F."/>
            <person name="Land M."/>
            <person name="Hauser L."/>
            <person name="Kyrpides N."/>
            <person name="Kim E."/>
            <person name="Boone D.R."/>
            <person name="Brockman F."/>
            <person name="Culley D."/>
            <person name="Ferry J."/>
            <person name="Gunsalus R."/>
            <person name="McInerney M.J."/>
            <person name="Morrison M."/>
            <person name="Plugge C."/>
            <person name="Rohlin L."/>
            <person name="Scholten J."/>
            <person name="Sieber J."/>
            <person name="Stams A.J.M."/>
            <person name="Worm P."/>
            <person name="Henstra A.M."/>
            <person name="Richardson P."/>
        </authorList>
    </citation>
    <scope>NUCLEOTIDE SEQUENCE [LARGE SCALE GENOMIC DNA]</scope>
    <source>
        <strain evidence="15">DSM 10017 / MPOB</strain>
    </source>
</reference>
<dbReference type="OrthoDB" id="9806203at2"/>
<feature type="transmembrane region" description="Helical" evidence="12">
    <location>
        <begin position="40"/>
        <end position="62"/>
    </location>
</feature>
<comment type="pathway">
    <text evidence="2 11">Pyrimidine metabolism; UMP biosynthesis via de novo pathway; UMP from orotate: step 2/2.</text>
</comment>
<dbReference type="PANTHER" id="PTHR32119">
    <property type="entry name" value="OROTIDINE 5'-PHOSPHATE DECARBOXYLASE"/>
    <property type="match status" value="1"/>
</dbReference>
<dbReference type="EC" id="4.1.1.23" evidence="3 11"/>
<evidence type="ECO:0000256" key="8">
    <source>
        <dbReference type="ARBA" id="ARBA00049157"/>
    </source>
</evidence>
<comment type="function">
    <text evidence="1">Catalyzes the decarboxylation of orotidine 5'-monophosphate (OMP) to uridine 5'-monophosphate (UMP).</text>
</comment>